<comment type="caution">
    <text evidence="1">The sequence shown here is derived from an EMBL/GenBank/DDBJ whole genome shotgun (WGS) entry which is preliminary data.</text>
</comment>
<name>A0ABQ8VK83_9AGAR</name>
<protein>
    <submittedName>
        <fullName evidence="1">Uncharacterized protein</fullName>
    </submittedName>
</protein>
<accession>A0ABQ8VK83</accession>
<organism evidence="1 2">
    <name type="scientific">Lentinula lateritia</name>
    <dbReference type="NCBI Taxonomy" id="40482"/>
    <lineage>
        <taxon>Eukaryota</taxon>
        <taxon>Fungi</taxon>
        <taxon>Dikarya</taxon>
        <taxon>Basidiomycota</taxon>
        <taxon>Agaricomycotina</taxon>
        <taxon>Agaricomycetes</taxon>
        <taxon>Agaricomycetidae</taxon>
        <taxon>Agaricales</taxon>
        <taxon>Marasmiineae</taxon>
        <taxon>Omphalotaceae</taxon>
        <taxon>Lentinula</taxon>
    </lineage>
</organism>
<sequence length="410" mass="45359">MPHDNNVYSNGEDEESYNSWYSSLGSSGLREGSISTIEMHRSVMTFLTTSQGCTDCVAKERILITEDYGYFVNETCSQIALNEPMSVTFGAEWFTNANLKCKVTKLEMFAFYYGTDTRPSHFALSLALSLASFFDGFSEVSGAFSISGLRAPLLKSKLVTFTRSSSNTSVTSVFCLQQFDERAFWVFVQVPSTFAKREPKFVHDIEDIRPSELFCDQPDVISLIDELPNPCLDVGSCGILRISGSFWANEVAKDNISSEHHPAGILNIEGLDKAADQVSVDMLMRRLSQIFAQGYNWEPKAPSLTIAIADIPEEDQKHGRFSTIVDDTGATSSVVGAQKFRSLKSIKVNTVGSNAARVRRAKTLRSSNDDGARVFISRTGRNRNGRAPARMAPDRINSTASSMLTYSYKD</sequence>
<gene>
    <name evidence="1" type="ORF">C8R41DRAFT_920023</name>
</gene>
<evidence type="ECO:0000313" key="2">
    <source>
        <dbReference type="Proteomes" id="UP001150217"/>
    </source>
</evidence>
<proteinExistence type="predicted"/>
<reference evidence="1" key="1">
    <citation type="submission" date="2022-08" db="EMBL/GenBank/DDBJ databases">
        <title>A Global Phylogenomic Analysis of the Shiitake Genus Lentinula.</title>
        <authorList>
            <consortium name="DOE Joint Genome Institute"/>
            <person name="Sierra-Patev S."/>
            <person name="Min B."/>
            <person name="Naranjo-Ortiz M."/>
            <person name="Looney B."/>
            <person name="Konkel Z."/>
            <person name="Slot J.C."/>
            <person name="Sakamoto Y."/>
            <person name="Steenwyk J.L."/>
            <person name="Rokas A."/>
            <person name="Carro J."/>
            <person name="Camarero S."/>
            <person name="Ferreira P."/>
            <person name="Molpeceres G."/>
            <person name="Ruiz-Duenas F.J."/>
            <person name="Serrano A."/>
            <person name="Henrissat B."/>
            <person name="Drula E."/>
            <person name="Hughes K.W."/>
            <person name="Mata J.L."/>
            <person name="Ishikawa N.K."/>
            <person name="Vargas-Isla R."/>
            <person name="Ushijima S."/>
            <person name="Smith C.A."/>
            <person name="Ahrendt S."/>
            <person name="Andreopoulos W."/>
            <person name="He G."/>
            <person name="Labutti K."/>
            <person name="Lipzen A."/>
            <person name="Ng V."/>
            <person name="Riley R."/>
            <person name="Sandor L."/>
            <person name="Barry K."/>
            <person name="Martinez A.T."/>
            <person name="Xiao Y."/>
            <person name="Gibbons J.G."/>
            <person name="Terashima K."/>
            <person name="Grigoriev I.V."/>
            <person name="Hibbett D.S."/>
        </authorList>
    </citation>
    <scope>NUCLEOTIDE SEQUENCE</scope>
    <source>
        <strain evidence="1">RHP3577 ss4</strain>
    </source>
</reference>
<evidence type="ECO:0000313" key="1">
    <source>
        <dbReference type="EMBL" id="KAJ4492260.1"/>
    </source>
</evidence>
<dbReference type="Proteomes" id="UP001150217">
    <property type="component" value="Unassembled WGS sequence"/>
</dbReference>
<dbReference type="EMBL" id="JANVFT010000039">
    <property type="protein sequence ID" value="KAJ4492260.1"/>
    <property type="molecule type" value="Genomic_DNA"/>
</dbReference>
<keyword evidence="2" id="KW-1185">Reference proteome</keyword>